<evidence type="ECO:0000256" key="5">
    <source>
        <dbReference type="ARBA" id="ARBA00022729"/>
    </source>
</evidence>
<comment type="similarity">
    <text evidence="2">Belongs to the calycin superfamily. Lipocalin family.</text>
</comment>
<dbReference type="GO" id="GO:0036094">
    <property type="term" value="F:small molecule binding"/>
    <property type="evidence" value="ECO:0007669"/>
    <property type="project" value="InterPro"/>
</dbReference>
<accession>A0A091E7C4</accession>
<comment type="subcellular location">
    <subcellularLocation>
        <location evidence="1">Secreted</location>
    </subcellularLocation>
</comment>
<dbReference type="InterPro" id="IPR003087">
    <property type="entry name" value="LCN2/LCN12"/>
</dbReference>
<dbReference type="InterPro" id="IPR002345">
    <property type="entry name" value="Lipocalin"/>
</dbReference>
<keyword evidence="3" id="KW-0813">Transport</keyword>
<dbReference type="Gene3D" id="2.40.128.20">
    <property type="match status" value="1"/>
</dbReference>
<evidence type="ECO:0000313" key="10">
    <source>
        <dbReference type="Proteomes" id="UP000028990"/>
    </source>
</evidence>
<evidence type="ECO:0000256" key="4">
    <source>
        <dbReference type="ARBA" id="ARBA00022525"/>
    </source>
</evidence>
<evidence type="ECO:0000256" key="2">
    <source>
        <dbReference type="ARBA" id="ARBA00006889"/>
    </source>
</evidence>
<evidence type="ECO:0000256" key="6">
    <source>
        <dbReference type="ARBA" id="ARBA00023157"/>
    </source>
</evidence>
<dbReference type="Proteomes" id="UP000028990">
    <property type="component" value="Unassembled WGS sequence"/>
</dbReference>
<dbReference type="SUPFAM" id="SSF50814">
    <property type="entry name" value="Lipocalins"/>
    <property type="match status" value="1"/>
</dbReference>
<dbReference type="InterPro" id="IPR000566">
    <property type="entry name" value="Lipocln_cytosolic_FA-bd_dom"/>
</dbReference>
<keyword evidence="10" id="KW-1185">Reference proteome</keyword>
<sequence>MALGNPTGWAVITEFQFQGKWFVIGVAENTIRNGSQRHFKMYRVTYELKDDHSYNVTTTLLRNNFCDHWTRTVVPNAYPGQYTLGNITRES</sequence>
<dbReference type="GO" id="GO:0005615">
    <property type="term" value="C:extracellular space"/>
    <property type="evidence" value="ECO:0007669"/>
    <property type="project" value="TreeGrafter"/>
</dbReference>
<dbReference type="PANTHER" id="PTHR11430">
    <property type="entry name" value="LIPOCALIN"/>
    <property type="match status" value="1"/>
</dbReference>
<name>A0A091E7C4_FUKDA</name>
<protein>
    <submittedName>
        <fullName evidence="9">Neutrophil gelatinase-associated lipocalin</fullName>
    </submittedName>
</protein>
<feature type="domain" description="Lipocalin/cytosolic fatty-acid binding" evidence="8">
    <location>
        <begin position="18"/>
        <end position="84"/>
    </location>
</feature>
<dbReference type="PRINTS" id="PR01275">
    <property type="entry name" value="NGELATINASE"/>
</dbReference>
<evidence type="ECO:0000256" key="1">
    <source>
        <dbReference type="ARBA" id="ARBA00004613"/>
    </source>
</evidence>
<gene>
    <name evidence="9" type="ORF">H920_00070</name>
</gene>
<keyword evidence="7" id="KW-0325">Glycoprotein</keyword>
<keyword evidence="4" id="KW-0964">Secreted</keyword>
<reference evidence="9 10" key="1">
    <citation type="submission" date="2013-11" db="EMBL/GenBank/DDBJ databases">
        <title>The Damaraland mole rat (Fukomys damarensis) genome and evolution of African mole rats.</title>
        <authorList>
            <person name="Gladyshev V.N."/>
            <person name="Fang X."/>
        </authorList>
    </citation>
    <scope>NUCLEOTIDE SEQUENCE [LARGE SCALE GENOMIC DNA]</scope>
    <source>
        <tissue evidence="9">Liver</tissue>
    </source>
</reference>
<evidence type="ECO:0000256" key="7">
    <source>
        <dbReference type="ARBA" id="ARBA00023180"/>
    </source>
</evidence>
<dbReference type="Pfam" id="PF00061">
    <property type="entry name" value="Lipocalin"/>
    <property type="match status" value="1"/>
</dbReference>
<evidence type="ECO:0000256" key="3">
    <source>
        <dbReference type="ARBA" id="ARBA00022448"/>
    </source>
</evidence>
<dbReference type="PANTHER" id="PTHR11430:SF13">
    <property type="entry name" value="NEUTROPHIL GELATINASE-ASSOCIATED LIPOCALIN"/>
    <property type="match status" value="1"/>
</dbReference>
<keyword evidence="5" id="KW-0732">Signal</keyword>
<evidence type="ECO:0000259" key="8">
    <source>
        <dbReference type="Pfam" id="PF00061"/>
    </source>
</evidence>
<dbReference type="EMBL" id="KN110860">
    <property type="protein sequence ID" value="KFO38525.1"/>
    <property type="molecule type" value="Genomic_DNA"/>
</dbReference>
<organism evidence="9 10">
    <name type="scientific">Fukomys damarensis</name>
    <name type="common">Damaraland mole rat</name>
    <name type="synonym">Cryptomys damarensis</name>
    <dbReference type="NCBI Taxonomy" id="885580"/>
    <lineage>
        <taxon>Eukaryota</taxon>
        <taxon>Metazoa</taxon>
        <taxon>Chordata</taxon>
        <taxon>Craniata</taxon>
        <taxon>Vertebrata</taxon>
        <taxon>Euteleostomi</taxon>
        <taxon>Mammalia</taxon>
        <taxon>Eutheria</taxon>
        <taxon>Euarchontoglires</taxon>
        <taxon>Glires</taxon>
        <taxon>Rodentia</taxon>
        <taxon>Hystricomorpha</taxon>
        <taxon>Bathyergidae</taxon>
        <taxon>Fukomys</taxon>
    </lineage>
</organism>
<proteinExistence type="inferred from homology"/>
<dbReference type="InterPro" id="IPR012674">
    <property type="entry name" value="Calycin"/>
</dbReference>
<evidence type="ECO:0000313" key="9">
    <source>
        <dbReference type="EMBL" id="KFO38525.1"/>
    </source>
</evidence>
<dbReference type="AlphaFoldDB" id="A0A091E7C4"/>
<keyword evidence="6" id="KW-1015">Disulfide bond</keyword>